<organism evidence="1 2">
    <name type="scientific">Pseudozyma flocculosa</name>
    <dbReference type="NCBI Taxonomy" id="84751"/>
    <lineage>
        <taxon>Eukaryota</taxon>
        <taxon>Fungi</taxon>
        <taxon>Dikarya</taxon>
        <taxon>Basidiomycota</taxon>
        <taxon>Ustilaginomycotina</taxon>
        <taxon>Ustilaginomycetes</taxon>
        <taxon>Ustilaginales</taxon>
        <taxon>Ustilaginaceae</taxon>
        <taxon>Pseudozyma</taxon>
    </lineage>
</organism>
<dbReference type="Proteomes" id="UP000323386">
    <property type="component" value="Unassembled WGS sequence"/>
</dbReference>
<keyword evidence="2" id="KW-1185">Reference proteome</keyword>
<accession>A0A5C3EVT8</accession>
<gene>
    <name evidence="1" type="ORF">PSFLO_01633</name>
</gene>
<name>A0A5C3EVT8_9BASI</name>
<reference evidence="1 2" key="1">
    <citation type="submission" date="2018-03" db="EMBL/GenBank/DDBJ databases">
        <authorList>
            <person name="Guldener U."/>
        </authorList>
    </citation>
    <scope>NUCLEOTIDE SEQUENCE [LARGE SCALE GENOMIC DNA]</scope>
    <source>
        <strain evidence="1 2">DAOM196992</strain>
    </source>
</reference>
<evidence type="ECO:0000313" key="2">
    <source>
        <dbReference type="Proteomes" id="UP000323386"/>
    </source>
</evidence>
<protein>
    <submittedName>
        <fullName evidence="1">Uncharacterized protein</fullName>
    </submittedName>
</protein>
<evidence type="ECO:0000313" key="1">
    <source>
        <dbReference type="EMBL" id="SPO36162.1"/>
    </source>
</evidence>
<sequence>MYNSELSVRSEWHAMALPPLRHTAKAGGYLFGGVRRMTWLACSLSCSVSDLACDTFIPAQPRLLCWTKAGQEAKMRPAISSRRPGPLSGAEEGRENLSCLEVVLPVDGMQSSCLALPCIRCRRRRLA</sequence>
<dbReference type="EMBL" id="OOIP01000003">
    <property type="protein sequence ID" value="SPO36162.1"/>
    <property type="molecule type" value="Genomic_DNA"/>
</dbReference>
<dbReference type="AlphaFoldDB" id="A0A5C3EVT8"/>
<proteinExistence type="predicted"/>